<dbReference type="EMBL" id="JAPFFF010000027">
    <property type="protein sequence ID" value="KAK8847948.1"/>
    <property type="molecule type" value="Genomic_DNA"/>
</dbReference>
<protein>
    <recommendedName>
        <fullName evidence="3">DUF3447 domain-containing protein</fullName>
    </recommendedName>
</protein>
<dbReference type="InterPro" id="IPR036770">
    <property type="entry name" value="Ankyrin_rpt-contain_sf"/>
</dbReference>
<evidence type="ECO:0000313" key="2">
    <source>
        <dbReference type="Proteomes" id="UP001470230"/>
    </source>
</evidence>
<keyword evidence="2" id="KW-1185">Reference proteome</keyword>
<organism evidence="1 2">
    <name type="scientific">Tritrichomonas musculus</name>
    <dbReference type="NCBI Taxonomy" id="1915356"/>
    <lineage>
        <taxon>Eukaryota</taxon>
        <taxon>Metamonada</taxon>
        <taxon>Parabasalia</taxon>
        <taxon>Tritrichomonadida</taxon>
        <taxon>Tritrichomonadidae</taxon>
        <taxon>Tritrichomonas</taxon>
    </lineage>
</organism>
<name>A0ABR2HJ91_9EUKA</name>
<evidence type="ECO:0000313" key="1">
    <source>
        <dbReference type="EMBL" id="KAK8847948.1"/>
    </source>
</evidence>
<reference evidence="1 2" key="1">
    <citation type="submission" date="2024-04" db="EMBL/GenBank/DDBJ databases">
        <title>Tritrichomonas musculus Genome.</title>
        <authorList>
            <person name="Alves-Ferreira E."/>
            <person name="Grigg M."/>
            <person name="Lorenzi H."/>
            <person name="Galac M."/>
        </authorList>
    </citation>
    <scope>NUCLEOTIDE SEQUENCE [LARGE SCALE GENOMIC DNA]</scope>
    <source>
        <strain evidence="1 2">EAF2021</strain>
    </source>
</reference>
<evidence type="ECO:0008006" key="3">
    <source>
        <dbReference type="Google" id="ProtNLM"/>
    </source>
</evidence>
<dbReference type="PANTHER" id="PTHR24159">
    <property type="match status" value="1"/>
</dbReference>
<dbReference type="Proteomes" id="UP001470230">
    <property type="component" value="Unassembled WGS sequence"/>
</dbReference>
<gene>
    <name evidence="1" type="ORF">M9Y10_018999</name>
</gene>
<dbReference type="PANTHER" id="PTHR24159:SF5">
    <property type="entry name" value="ANK_REP_REGION DOMAIN-CONTAINING PROTEIN"/>
    <property type="match status" value="1"/>
</dbReference>
<dbReference type="SUPFAM" id="SSF48403">
    <property type="entry name" value="Ankyrin repeat"/>
    <property type="match status" value="1"/>
</dbReference>
<comment type="caution">
    <text evidence="1">The sequence shown here is derived from an EMBL/GenBank/DDBJ whole genome shotgun (WGS) entry which is preliminary data.</text>
</comment>
<proteinExistence type="predicted"/>
<accession>A0ABR2HJ91</accession>
<sequence>MITQKNKEFINFFYLEIKGKIDKETESSISNELLKYDQNIFNTFEENRQNGENDSYICKLIQQDLIIEFIQYVNKTNYQISAVINSSLFETNSFLLEQQPTLIEYAAFYGSIQIFQYLLMNNVELSPSLWLFAIHGRNAELIHLLEQIRLIPSDKSYYKCFEESIKCHHNEIAHYIQENLINKNAFLTDSKFDPFFKDNEFSYGFHYFNYEFFPKKANYRFTIHYACKYGYLTIVKLFSAKNDLKTKEEIIISKKTLM</sequence>